<gene>
    <name evidence="2" type="ORF">GYA55_11965</name>
</gene>
<proteinExistence type="predicted"/>
<dbReference type="InterPro" id="IPR006094">
    <property type="entry name" value="Oxid_FAD_bind_N"/>
</dbReference>
<comment type="caution">
    <text evidence="2">The sequence shown here is derived from an EMBL/GenBank/DDBJ whole genome shotgun (WGS) entry which is preliminary data.</text>
</comment>
<dbReference type="InterPro" id="IPR036318">
    <property type="entry name" value="FAD-bd_PCMH-like_sf"/>
</dbReference>
<reference evidence="2 3" key="1">
    <citation type="journal article" date="2020" name="Biotechnol. Biofuels">
        <title>New insights from the biogas microbiome by comprehensive genome-resolved metagenomics of nearly 1600 species originating from multiple anaerobic digesters.</title>
        <authorList>
            <person name="Campanaro S."/>
            <person name="Treu L."/>
            <person name="Rodriguez-R L.M."/>
            <person name="Kovalovszki A."/>
            <person name="Ziels R.M."/>
            <person name="Maus I."/>
            <person name="Zhu X."/>
            <person name="Kougias P.G."/>
            <person name="Basile A."/>
            <person name="Luo G."/>
            <person name="Schluter A."/>
            <person name="Konstantinidis K.T."/>
            <person name="Angelidaki I."/>
        </authorList>
    </citation>
    <scope>NUCLEOTIDE SEQUENCE [LARGE SCALE GENOMIC DNA]</scope>
    <source>
        <strain evidence="2">AS27yjCOA_65</strain>
    </source>
</reference>
<sequence length="437" mass="49246">MKKRFESWGRYPKERHTVIPVSSRTELPVLQSGQTMLPFGLGRSYGDSCLNHQNVLLDTGPLSYLLDFDQQTGLLRCEAGISLDEILRVFVPRGWFLPVTPGTRFVTVGGAIANDVHGKNHHCAGAFGQHVLRFGLLRSDNKHLECSPNQNSDLFNATIGGMGLTGLITWAEIKLKAIKNPLIDSETVKFTNLKEFFELSEESEKKYEFSVSWVDCLAKGDSLGRGLFMRGNTNNEIDPLLLKPHRSLSLTFPFEAPSALLNNFTIRAFNCAYYGKQRKREIKKTVHYEPFFYPLDAMLEWNRMYGKRGFFQWQCVVPYGQGSGAIEEIFKLIADSGKGSFLAVLKTFGDIPSPGLMSFPRKGVTLALDFPNDGPPTLELMDRLDQVVCSVKGAIYAAKDARMSPKTFRVSYPRAEEFSKFIDPKFSSSFWRRVTRS</sequence>
<dbReference type="InterPro" id="IPR016166">
    <property type="entry name" value="FAD-bd_PCMH"/>
</dbReference>
<dbReference type="PANTHER" id="PTHR43762">
    <property type="entry name" value="L-GULONOLACTONE OXIDASE"/>
    <property type="match status" value="1"/>
</dbReference>
<feature type="domain" description="FAD-binding PCMH-type" evidence="1">
    <location>
        <begin position="8"/>
        <end position="178"/>
    </location>
</feature>
<evidence type="ECO:0000313" key="2">
    <source>
        <dbReference type="EMBL" id="NMC63870.1"/>
    </source>
</evidence>
<dbReference type="SUPFAM" id="SSF56176">
    <property type="entry name" value="FAD-binding/transporter-associated domain-like"/>
    <property type="match status" value="1"/>
</dbReference>
<protein>
    <submittedName>
        <fullName evidence="2">FAD-binding oxidoreductase</fullName>
    </submittedName>
</protein>
<dbReference type="Proteomes" id="UP000524246">
    <property type="component" value="Unassembled WGS sequence"/>
</dbReference>
<dbReference type="Pfam" id="PF01565">
    <property type="entry name" value="FAD_binding_4"/>
    <property type="match status" value="1"/>
</dbReference>
<dbReference type="AlphaFoldDB" id="A0A7X9IMC0"/>
<dbReference type="EMBL" id="JAAZON010000545">
    <property type="protein sequence ID" value="NMC63870.1"/>
    <property type="molecule type" value="Genomic_DNA"/>
</dbReference>
<dbReference type="InterPro" id="IPR010031">
    <property type="entry name" value="FAD_lactone_oxidase-like"/>
</dbReference>
<dbReference type="GO" id="GO:0071949">
    <property type="term" value="F:FAD binding"/>
    <property type="evidence" value="ECO:0007669"/>
    <property type="project" value="InterPro"/>
</dbReference>
<dbReference type="PROSITE" id="PS51387">
    <property type="entry name" value="FAD_PCMH"/>
    <property type="match status" value="1"/>
</dbReference>
<evidence type="ECO:0000259" key="1">
    <source>
        <dbReference type="PROSITE" id="PS51387"/>
    </source>
</evidence>
<dbReference type="Gene3D" id="3.30.465.10">
    <property type="match status" value="1"/>
</dbReference>
<dbReference type="PANTHER" id="PTHR43762:SF1">
    <property type="entry name" value="D-ARABINONO-1,4-LACTONE OXIDASE"/>
    <property type="match status" value="1"/>
</dbReference>
<name>A0A7X9IMC0_9DELT</name>
<organism evidence="2 3">
    <name type="scientific">SAR324 cluster bacterium</name>
    <dbReference type="NCBI Taxonomy" id="2024889"/>
    <lineage>
        <taxon>Bacteria</taxon>
        <taxon>Deltaproteobacteria</taxon>
        <taxon>SAR324 cluster</taxon>
    </lineage>
</organism>
<dbReference type="GO" id="GO:0016899">
    <property type="term" value="F:oxidoreductase activity, acting on the CH-OH group of donors, oxygen as acceptor"/>
    <property type="evidence" value="ECO:0007669"/>
    <property type="project" value="InterPro"/>
</dbReference>
<dbReference type="InterPro" id="IPR016169">
    <property type="entry name" value="FAD-bd_PCMH_sub2"/>
</dbReference>
<evidence type="ECO:0000313" key="3">
    <source>
        <dbReference type="Proteomes" id="UP000524246"/>
    </source>
</evidence>
<accession>A0A7X9IMC0</accession>